<sequence>MRFPVCNQIGLIAPNEWPPLAGTGQTAHDHKEVVMGLRANPTQRQRRLGVELRRLRDASGLSAAEAGAFAGLGSPHLGHIEAGRTAIPEVKLRALLAAYGCQNNTLVDALVAMSESTGKGWWSAHRKSPLDQSARDLAELESAAVTHRSFQWIYIPGLLQTPDYMRALFEGAEPEASSSTIDTYVEFRRQRQLILTGDAPPAFHAVIHEAALHMQFVGANVMRRQMEHLVKMARLPHVRIQVLPFRAGAYPARFGAPFVVYEHALPDLSTVYVEHPIASPFISDQAHLEQFTDAIAKLSAAALPPIDLDIEPEFHIGKGSLGLIQHLLYTL</sequence>
<accession>D9W797</accession>
<dbReference type="Proteomes" id="UP000003963">
    <property type="component" value="Unassembled WGS sequence"/>
</dbReference>
<dbReference type="HOGENOM" id="CLU_055817_1_3_11"/>
<dbReference type="InterPro" id="IPR043917">
    <property type="entry name" value="DUF5753"/>
</dbReference>
<name>D9W797_9ACTN</name>
<dbReference type="CDD" id="cd00093">
    <property type="entry name" value="HTH_XRE"/>
    <property type="match status" value="1"/>
</dbReference>
<evidence type="ECO:0000313" key="3">
    <source>
        <dbReference type="Proteomes" id="UP000003963"/>
    </source>
</evidence>
<reference evidence="2 3" key="1">
    <citation type="submission" date="2009-02" db="EMBL/GenBank/DDBJ databases">
        <title>Annotation of Streptomyces hygroscopicus strain ATCC 53653.</title>
        <authorList>
            <consortium name="The Broad Institute Genome Sequencing Platform"/>
            <consortium name="Broad Institute Microbial Sequencing Center"/>
            <person name="Fischbach M."/>
            <person name="Godfrey P."/>
            <person name="Ward D."/>
            <person name="Young S."/>
            <person name="Zeng Q."/>
            <person name="Koehrsen M."/>
            <person name="Alvarado L."/>
            <person name="Berlin A.M."/>
            <person name="Bochicchio J."/>
            <person name="Borenstein D."/>
            <person name="Chapman S.B."/>
            <person name="Chen Z."/>
            <person name="Engels R."/>
            <person name="Freedman E."/>
            <person name="Gellesch M."/>
            <person name="Goldberg J."/>
            <person name="Griggs A."/>
            <person name="Gujja S."/>
            <person name="Heilman E.R."/>
            <person name="Heiman D.I."/>
            <person name="Hepburn T.A."/>
            <person name="Howarth C."/>
            <person name="Jen D."/>
            <person name="Larson L."/>
            <person name="Lewis B."/>
            <person name="Mehta T."/>
            <person name="Park D."/>
            <person name="Pearson M."/>
            <person name="Richards J."/>
            <person name="Roberts A."/>
            <person name="Saif S."/>
            <person name="Shea T.D."/>
            <person name="Shenoy N."/>
            <person name="Sisk P."/>
            <person name="Stolte C."/>
            <person name="Sykes S.N."/>
            <person name="Thomson T."/>
            <person name="Walk T."/>
            <person name="White J."/>
            <person name="Yandava C."/>
            <person name="Straight P."/>
            <person name="Clardy J."/>
            <person name="Hung D."/>
            <person name="Kolter R."/>
            <person name="Mekalanos J."/>
            <person name="Walker S."/>
            <person name="Walsh C.T."/>
            <person name="Wieland-Brown L.C."/>
            <person name="Haas B."/>
            <person name="Nusbaum C."/>
            <person name="Birren B."/>
        </authorList>
    </citation>
    <scope>NUCLEOTIDE SEQUENCE [LARGE SCALE GENOMIC DNA]</scope>
    <source>
        <strain evidence="2 3">ATCC 53653</strain>
    </source>
</reference>
<dbReference type="Pfam" id="PF13560">
    <property type="entry name" value="HTH_31"/>
    <property type="match status" value="1"/>
</dbReference>
<protein>
    <submittedName>
        <fullName evidence="2">Xre family toxin-antitoxin system, antitoxin component</fullName>
    </submittedName>
</protein>
<organism evidence="2 3">
    <name type="scientific">Streptomyces himastatinicus ATCC 53653</name>
    <dbReference type="NCBI Taxonomy" id="457427"/>
    <lineage>
        <taxon>Bacteria</taxon>
        <taxon>Bacillati</taxon>
        <taxon>Actinomycetota</taxon>
        <taxon>Actinomycetes</taxon>
        <taxon>Kitasatosporales</taxon>
        <taxon>Streptomycetaceae</taxon>
        <taxon>Streptomyces</taxon>
        <taxon>Streptomyces violaceusniger group</taxon>
    </lineage>
</organism>
<dbReference type="Gene3D" id="1.10.260.40">
    <property type="entry name" value="lambda repressor-like DNA-binding domains"/>
    <property type="match status" value="1"/>
</dbReference>
<evidence type="ECO:0000313" key="2">
    <source>
        <dbReference type="EMBL" id="EFL26707.1"/>
    </source>
</evidence>
<dbReference type="AlphaFoldDB" id="D9W797"/>
<feature type="domain" description="HTH cro/C1-type" evidence="1">
    <location>
        <begin position="52"/>
        <end position="106"/>
    </location>
</feature>
<dbReference type="InterPro" id="IPR001387">
    <property type="entry name" value="Cro/C1-type_HTH"/>
</dbReference>
<dbReference type="EMBL" id="GG657754">
    <property type="protein sequence ID" value="EFL26707.1"/>
    <property type="molecule type" value="Genomic_DNA"/>
</dbReference>
<keyword evidence="3" id="KW-1185">Reference proteome</keyword>
<dbReference type="PROSITE" id="PS50943">
    <property type="entry name" value="HTH_CROC1"/>
    <property type="match status" value="1"/>
</dbReference>
<dbReference type="SMART" id="SM00530">
    <property type="entry name" value="HTH_XRE"/>
    <property type="match status" value="1"/>
</dbReference>
<dbReference type="SUPFAM" id="SSF47413">
    <property type="entry name" value="lambda repressor-like DNA-binding domains"/>
    <property type="match status" value="1"/>
</dbReference>
<dbReference type="Pfam" id="PF19054">
    <property type="entry name" value="DUF5753"/>
    <property type="match status" value="1"/>
</dbReference>
<dbReference type="InterPro" id="IPR010982">
    <property type="entry name" value="Lambda_DNA-bd_dom_sf"/>
</dbReference>
<dbReference type="GO" id="GO:0003677">
    <property type="term" value="F:DNA binding"/>
    <property type="evidence" value="ECO:0007669"/>
    <property type="project" value="InterPro"/>
</dbReference>
<evidence type="ECO:0000259" key="1">
    <source>
        <dbReference type="PROSITE" id="PS50943"/>
    </source>
</evidence>
<gene>
    <name evidence="2" type="ORF">SSOG_06422</name>
</gene>
<dbReference type="STRING" id="457427.SSOG_06422"/>
<proteinExistence type="predicted"/>